<dbReference type="InterPro" id="IPR002182">
    <property type="entry name" value="NB-ARC"/>
</dbReference>
<dbReference type="GO" id="GO:0005737">
    <property type="term" value="C:cytoplasm"/>
    <property type="evidence" value="ECO:0007669"/>
    <property type="project" value="UniProtKB-SubCell"/>
</dbReference>
<dbReference type="GO" id="GO:0009626">
    <property type="term" value="P:plant-type hypersensitive response"/>
    <property type="evidence" value="ECO:0007669"/>
    <property type="project" value="UniProtKB-KW"/>
</dbReference>
<proteinExistence type="inferred from homology"/>
<dbReference type="InterPro" id="IPR027417">
    <property type="entry name" value="P-loop_NTPase"/>
</dbReference>
<dbReference type="Proteomes" id="UP000030748">
    <property type="component" value="Unassembled WGS sequence"/>
</dbReference>
<gene>
    <name evidence="6" type="ORF">MIMGU_mgv1a025990mg</name>
</gene>
<comment type="similarity">
    <text evidence="2">Belongs to the disease resistance NB-LRR family.</text>
</comment>
<reference evidence="6 7" key="1">
    <citation type="journal article" date="2013" name="Proc. Natl. Acad. Sci. U.S.A.">
        <title>Fine-scale variation in meiotic recombination in Mimulus inferred from population shotgun sequencing.</title>
        <authorList>
            <person name="Hellsten U."/>
            <person name="Wright K.M."/>
            <person name="Jenkins J."/>
            <person name="Shu S."/>
            <person name="Yuan Y."/>
            <person name="Wessler S.R."/>
            <person name="Schmutz J."/>
            <person name="Willis J.H."/>
            <person name="Rokhsar D.S."/>
        </authorList>
    </citation>
    <scope>NUCLEOTIDE SEQUENCE [LARGE SCALE GENOMIC DNA]</scope>
    <source>
        <strain evidence="7">cv. DUN x IM62</strain>
    </source>
</reference>
<evidence type="ECO:0000256" key="1">
    <source>
        <dbReference type="ARBA" id="ARBA00002074"/>
    </source>
</evidence>
<evidence type="ECO:0000259" key="5">
    <source>
        <dbReference type="Pfam" id="PF00931"/>
    </source>
</evidence>
<dbReference type="Gene3D" id="1.10.10.10">
    <property type="entry name" value="Winged helix-like DNA-binding domain superfamily/Winged helix DNA-binding domain"/>
    <property type="match status" value="1"/>
</dbReference>
<organism evidence="6 7">
    <name type="scientific">Erythranthe guttata</name>
    <name type="common">Yellow monkey flower</name>
    <name type="synonym">Mimulus guttatus</name>
    <dbReference type="NCBI Taxonomy" id="4155"/>
    <lineage>
        <taxon>Eukaryota</taxon>
        <taxon>Viridiplantae</taxon>
        <taxon>Streptophyta</taxon>
        <taxon>Embryophyta</taxon>
        <taxon>Tracheophyta</taxon>
        <taxon>Spermatophyta</taxon>
        <taxon>Magnoliopsida</taxon>
        <taxon>eudicotyledons</taxon>
        <taxon>Gunneridae</taxon>
        <taxon>Pentapetalae</taxon>
        <taxon>asterids</taxon>
        <taxon>lamiids</taxon>
        <taxon>Lamiales</taxon>
        <taxon>Phrymaceae</taxon>
        <taxon>Erythranthe</taxon>
    </lineage>
</organism>
<keyword evidence="3" id="KW-0381">Hypersensitive response</keyword>
<sequence>MAYAAVISLKQRIEHQLVNSGHISAVVISSPGRIQVVYEEVCSLQQVLEEMESSNSSINRKMVNALDEQIRETVCELEDTLDHSHLSNQFLSQQDIHSFTEKVNKLMKAYIHELRNMSPEEDENDEFGGDDEYSKMVGLSDQFMEIKDRLTTNYSDLTPVSLKLFHAPFISRRFHRCAFVTIGRKYQLQRVLLVILKQLKDLVDFFPDDNNGSQILLTTRLHQVARYASHQSCVYTIRFLNKKESWDLLCGKVFGFEEPCCYELEKAGKRIAEKCEGLPLTIVIVANILSKAEKTADYNYLSQHLKSFFLYMGTFPEKTEVSCSKLYNLWMVEGITELDRDSTPEYFEKLVFNSLVMVGERGFYGKIKTASLHSSFWHLCNKEAHKNKFFYALNSLAEAKPKKGIKYQRRLCIRNSTLFSIKDAFESMESISMVRSLLCTNRLMLLTVLDALSIHFYEFPIQVLKLVQLRYLALWNLEYLIAHRKLSIVKSYGNSSNLPMEIWDMKELKHLQVMGSNLPNPCEGSFLPNLLTLLDVCHQTCTLNVLEKIPYLRKLGIRIELSPDNSHQPLSCFDHISHLHELKSLKCVVVNPILMKTEVVAPLSIYSTSLEKLTLNGFGHPWEDINKVSLLSNLQVLKLRCYAFRGPKWKVRWKDFRRLKHLLIEDSDLEQ</sequence>
<dbReference type="PANTHER" id="PTHR23155:SF1152">
    <property type="entry name" value="AAA+ ATPASE DOMAIN-CONTAINING PROTEIN"/>
    <property type="match status" value="1"/>
</dbReference>
<protein>
    <recommendedName>
        <fullName evidence="5">NB-ARC domain-containing protein</fullName>
    </recommendedName>
</protein>
<evidence type="ECO:0000313" key="7">
    <source>
        <dbReference type="Proteomes" id="UP000030748"/>
    </source>
</evidence>
<dbReference type="PANTHER" id="PTHR23155">
    <property type="entry name" value="DISEASE RESISTANCE PROTEIN RP"/>
    <property type="match status" value="1"/>
</dbReference>
<evidence type="ECO:0000256" key="2">
    <source>
        <dbReference type="ARBA" id="ARBA00008894"/>
    </source>
</evidence>
<dbReference type="Gene3D" id="1.20.5.4130">
    <property type="match status" value="1"/>
</dbReference>
<dbReference type="Pfam" id="PF00931">
    <property type="entry name" value="NB-ARC"/>
    <property type="match status" value="1"/>
</dbReference>
<keyword evidence="7" id="KW-1185">Reference proteome</keyword>
<feature type="domain" description="NB-ARC" evidence="5">
    <location>
        <begin position="205"/>
        <end position="254"/>
    </location>
</feature>
<dbReference type="GO" id="GO:0043531">
    <property type="term" value="F:ADP binding"/>
    <property type="evidence" value="ECO:0007669"/>
    <property type="project" value="InterPro"/>
</dbReference>
<dbReference type="EMBL" id="KI630505">
    <property type="protein sequence ID" value="EYU38162.1"/>
    <property type="molecule type" value="Genomic_DNA"/>
</dbReference>
<evidence type="ECO:0000256" key="3">
    <source>
        <dbReference type="ARBA" id="ARBA00022667"/>
    </source>
</evidence>
<dbReference type="InterPro" id="IPR036388">
    <property type="entry name" value="WH-like_DNA-bd_sf"/>
</dbReference>
<evidence type="ECO:0000256" key="4">
    <source>
        <dbReference type="ARBA" id="ARBA00022821"/>
    </source>
</evidence>
<dbReference type="SUPFAM" id="SSF52540">
    <property type="entry name" value="P-loop containing nucleoside triphosphate hydrolases"/>
    <property type="match status" value="1"/>
</dbReference>
<dbReference type="Gene3D" id="3.80.10.10">
    <property type="entry name" value="Ribonuclease Inhibitor"/>
    <property type="match status" value="1"/>
</dbReference>
<dbReference type="STRING" id="4155.A0A022RCT4"/>
<accession>A0A022RCT4</accession>
<dbReference type="AlphaFoldDB" id="A0A022RCT4"/>
<keyword evidence="4" id="KW-0611">Plant defense</keyword>
<dbReference type="SUPFAM" id="SSF52058">
    <property type="entry name" value="L domain-like"/>
    <property type="match status" value="1"/>
</dbReference>
<dbReference type="InterPro" id="IPR032675">
    <property type="entry name" value="LRR_dom_sf"/>
</dbReference>
<dbReference type="InterPro" id="IPR044974">
    <property type="entry name" value="Disease_R_plants"/>
</dbReference>
<evidence type="ECO:0000313" key="6">
    <source>
        <dbReference type="EMBL" id="EYU38162.1"/>
    </source>
</evidence>
<name>A0A022RCT4_ERYGU</name>
<comment type="function">
    <text evidence="1">Confers resistance to late blight (Phytophthora infestans) races carrying the avirulence gene Avr1. Resistance proteins guard the plant against pathogens that contain an appropriate avirulence protein via an indirect interaction with this avirulence protein. That triggers a defense system including the hypersensitive response, which restricts the pathogen growth.</text>
</comment>